<evidence type="ECO:0000256" key="4">
    <source>
        <dbReference type="ARBA" id="ARBA00022825"/>
    </source>
</evidence>
<dbReference type="InterPro" id="IPR003137">
    <property type="entry name" value="PA_domain"/>
</dbReference>
<feature type="compositionally biased region" description="Low complexity" evidence="5">
    <location>
        <begin position="1"/>
        <end position="19"/>
    </location>
</feature>
<dbReference type="OrthoDB" id="541848at2759"/>
<dbReference type="InterPro" id="IPR036852">
    <property type="entry name" value="Peptidase_S8/S53_dom_sf"/>
</dbReference>
<feature type="compositionally biased region" description="Pro residues" evidence="5">
    <location>
        <begin position="1161"/>
        <end position="1199"/>
    </location>
</feature>
<comment type="caution">
    <text evidence="8">The sequence shown here is derived from an EMBL/GenBank/DDBJ whole genome shotgun (WGS) entry which is preliminary data.</text>
</comment>
<dbReference type="InterPro" id="IPR000209">
    <property type="entry name" value="Peptidase_S8/S53_dom"/>
</dbReference>
<evidence type="ECO:0000259" key="6">
    <source>
        <dbReference type="Pfam" id="PF00082"/>
    </source>
</evidence>
<keyword evidence="9" id="KW-1185">Reference proteome</keyword>
<name>A0A835WLN5_9CHLO</name>
<dbReference type="Gene3D" id="2.60.120.380">
    <property type="match status" value="1"/>
</dbReference>
<dbReference type="InterPro" id="IPR022398">
    <property type="entry name" value="Peptidase_S8_His-AS"/>
</dbReference>
<dbReference type="PANTHER" id="PTHR43399">
    <property type="entry name" value="SUBTILISIN-RELATED"/>
    <property type="match status" value="1"/>
</dbReference>
<dbReference type="GO" id="GO:0004252">
    <property type="term" value="F:serine-type endopeptidase activity"/>
    <property type="evidence" value="ECO:0007669"/>
    <property type="project" value="InterPro"/>
</dbReference>
<dbReference type="Gene3D" id="3.40.50.200">
    <property type="entry name" value="Peptidase S8/S53 domain"/>
    <property type="match status" value="3"/>
</dbReference>
<dbReference type="SUPFAM" id="SSF49785">
    <property type="entry name" value="Galactose-binding domain-like"/>
    <property type="match status" value="1"/>
</dbReference>
<evidence type="ECO:0000313" key="9">
    <source>
        <dbReference type="Proteomes" id="UP000613740"/>
    </source>
</evidence>
<sequence length="1236" mass="125680">MLPDATAPAAGAELAGQEQPSEEEAGQGDDFASIQEGGVTKYVITAQLFAPGGGSRPAAARAQADQLAAQWLKPLTAAVLQARQPPQQPHQPQGEGPTTVAAEVAASGTVPSTSEPKRLRRHRRRRALLQREAAPASADGAACAPALRARGRLLLAVVCAGGDVVAALGWLAAQPETHWLEPTPRLAKRDVWGDLLVQSGGRGLSAGVLGRPLDLGAHVFWSRGLDGRGQVLGISDSGVDLDSCYFFDPEIPDVWRRLVPDSKFKGAKVFTSDTHRKLKSYYAYTDFGDADGHGTHVSGIALGACYLPPANASMPLEARASNSSPLSPRPPSPRPPSPRPPSPRPPAPPPPKGKAKKAKKPPPPGPKPSTPAGTSAGGGNITLNRNASGGLPLALTDPANYVIDDAAGIAPGARLAFFDIMSRKKEYLMPSYEDLLLHQLDKGVLVQSDSWGNKQTFWYNGLCQQLDEVTWRHPELLVLTAAGNDGNLQPPPANGTVSAPANAKNTLSVGSTLSLTASSSNGGALTLHVWTGGPEPPPEDPALVAASLPAEDAAALMSGDTAALSNLYGSTVINAVAAAAKAAAAAGSGSGNGSGSFNDGSADAALEGTVAALVDIAVGGRKTPAAPAAVASVPSIDTATKAAAEDETVLVTLDNSVASPPPLSPPPPPPPSPAPPPLPTLNELIQLPTTQAFRTLRDLEDVTLEAVAASPLNACARMNDSAASSSAASSTTKGTPDTAHELPKLLVATRSDCMPYVKAAVAAAAGASALAIVNDAPGPAVAILVNPTGSTLPAAALTQDLGGRILAALAAGQRVYARASWQPQGPYDHVPAFSGWGPTSDGRVKPDLVAPGWRVVSAYSDFVSAGVSDGCAVRMTMEGTSMSAPLVAGAALLARQYFESGHYPAGSPDAPEASPFSPSGVLLKAVLIGGAYDMSRSGGLAFSTLQPLQPAPSAYQGFGRLDLATALPLTSDAPNATVAASSALASVCAGGVAPALQLVDLAAFAAEGEEHVYRLQALGGGPVVATLVWADAPADLLSEVALVNDLDLQVTHTPVAGSSGSGSSSSSAGGAKAVTYLGNAGWEGRGVASSAAAADNRNNVERVVVPAAAGAGTLELRVVAAAINSQFITAYRGEPQRYALAVHGCFSGTLQSRQNPDRRAWPPPSPPAPPPRPPRPPSPAPPSPPVPPRSPMPPSPKPPTQKKRPPPPSVEKKNAPAGSGCGKRLGKACKPPLPAS</sequence>
<protein>
    <recommendedName>
        <fullName evidence="10">Peptidase S8/S53 domain-containing protein</fullName>
    </recommendedName>
</protein>
<dbReference type="PANTHER" id="PTHR43399:SF4">
    <property type="entry name" value="CELL WALL-ASSOCIATED PROTEASE"/>
    <property type="match status" value="1"/>
</dbReference>
<dbReference type="InterPro" id="IPR008979">
    <property type="entry name" value="Galactose-bd-like_sf"/>
</dbReference>
<dbReference type="GO" id="GO:0006508">
    <property type="term" value="P:proteolysis"/>
    <property type="evidence" value="ECO:0007669"/>
    <property type="project" value="UniProtKB-KW"/>
</dbReference>
<feature type="region of interest" description="Disordered" evidence="5">
    <location>
        <begin position="1149"/>
        <end position="1236"/>
    </location>
</feature>
<dbReference type="InterPro" id="IPR015500">
    <property type="entry name" value="Peptidase_S8_subtilisin-rel"/>
</dbReference>
<evidence type="ECO:0000256" key="5">
    <source>
        <dbReference type="SAM" id="MobiDB-lite"/>
    </source>
</evidence>
<evidence type="ECO:0000256" key="2">
    <source>
        <dbReference type="ARBA" id="ARBA00022670"/>
    </source>
</evidence>
<dbReference type="EMBL" id="JAEHOD010000012">
    <property type="protein sequence ID" value="KAG2450043.1"/>
    <property type="molecule type" value="Genomic_DNA"/>
</dbReference>
<reference evidence="8" key="1">
    <citation type="journal article" date="2020" name="bioRxiv">
        <title>Comparative genomics of Chlamydomonas.</title>
        <authorList>
            <person name="Craig R.J."/>
            <person name="Hasan A.R."/>
            <person name="Ness R.W."/>
            <person name="Keightley P.D."/>
        </authorList>
    </citation>
    <scope>NUCLEOTIDE SEQUENCE</scope>
    <source>
        <strain evidence="8">CCAP 11/173</strain>
    </source>
</reference>
<feature type="region of interest" description="Disordered" evidence="5">
    <location>
        <begin position="655"/>
        <end position="681"/>
    </location>
</feature>
<evidence type="ECO:0000256" key="3">
    <source>
        <dbReference type="ARBA" id="ARBA00022801"/>
    </source>
</evidence>
<evidence type="ECO:0000259" key="7">
    <source>
        <dbReference type="Pfam" id="PF02225"/>
    </source>
</evidence>
<evidence type="ECO:0000313" key="8">
    <source>
        <dbReference type="EMBL" id="KAG2450043.1"/>
    </source>
</evidence>
<feature type="compositionally biased region" description="Pro residues" evidence="5">
    <location>
        <begin position="659"/>
        <end position="679"/>
    </location>
</feature>
<dbReference type="Pfam" id="PF02225">
    <property type="entry name" value="PA"/>
    <property type="match status" value="1"/>
</dbReference>
<evidence type="ECO:0000256" key="1">
    <source>
        <dbReference type="ARBA" id="ARBA00011073"/>
    </source>
</evidence>
<organism evidence="8 9">
    <name type="scientific">Chlamydomonas schloesseri</name>
    <dbReference type="NCBI Taxonomy" id="2026947"/>
    <lineage>
        <taxon>Eukaryota</taxon>
        <taxon>Viridiplantae</taxon>
        <taxon>Chlorophyta</taxon>
        <taxon>core chlorophytes</taxon>
        <taxon>Chlorophyceae</taxon>
        <taxon>CS clade</taxon>
        <taxon>Chlamydomonadales</taxon>
        <taxon>Chlamydomonadaceae</taxon>
        <taxon>Chlamydomonas</taxon>
    </lineage>
</organism>
<keyword evidence="3" id="KW-0378">Hydrolase</keyword>
<feature type="region of interest" description="Disordered" evidence="5">
    <location>
        <begin position="316"/>
        <end position="383"/>
    </location>
</feature>
<proteinExistence type="inferred from homology"/>
<feature type="domain" description="Peptidase S8/S53" evidence="6">
    <location>
        <begin position="384"/>
        <end position="906"/>
    </location>
</feature>
<gene>
    <name evidence="8" type="ORF">HYH02_000147</name>
</gene>
<dbReference type="InterPro" id="IPR023828">
    <property type="entry name" value="Peptidase_S8_Ser-AS"/>
</dbReference>
<comment type="similarity">
    <text evidence="1">Belongs to the peptidase S8 family.</text>
</comment>
<dbReference type="PROSITE" id="PS00138">
    <property type="entry name" value="SUBTILASE_SER"/>
    <property type="match status" value="1"/>
</dbReference>
<feature type="compositionally biased region" description="Pro residues" evidence="5">
    <location>
        <begin position="327"/>
        <end position="352"/>
    </location>
</feature>
<dbReference type="PROSITE" id="PS00137">
    <property type="entry name" value="SUBTILASE_HIS"/>
    <property type="match status" value="1"/>
</dbReference>
<dbReference type="InterPro" id="IPR051048">
    <property type="entry name" value="Peptidase_S8/S53_subtilisin"/>
</dbReference>
<dbReference type="Proteomes" id="UP000613740">
    <property type="component" value="Unassembled WGS sequence"/>
</dbReference>
<dbReference type="SUPFAM" id="SSF52743">
    <property type="entry name" value="Subtilisin-like"/>
    <property type="match status" value="1"/>
</dbReference>
<dbReference type="AlphaFoldDB" id="A0A835WLN5"/>
<dbReference type="PRINTS" id="PR00723">
    <property type="entry name" value="SUBTILISIN"/>
</dbReference>
<dbReference type="Pfam" id="PF00082">
    <property type="entry name" value="Peptidase_S8"/>
    <property type="match status" value="1"/>
</dbReference>
<feature type="region of interest" description="Disordered" evidence="5">
    <location>
        <begin position="1"/>
        <end position="34"/>
    </location>
</feature>
<feature type="domain" description="PA" evidence="7">
    <location>
        <begin position="703"/>
        <end position="802"/>
    </location>
</feature>
<keyword evidence="4" id="KW-0720">Serine protease</keyword>
<keyword evidence="2" id="KW-0645">Protease</keyword>
<evidence type="ECO:0008006" key="10">
    <source>
        <dbReference type="Google" id="ProtNLM"/>
    </source>
</evidence>
<dbReference type="Gene3D" id="3.50.30.30">
    <property type="match status" value="1"/>
</dbReference>
<accession>A0A835WLN5</accession>